<keyword evidence="2" id="KW-1185">Reference proteome</keyword>
<evidence type="ECO:0000313" key="2">
    <source>
        <dbReference type="Proteomes" id="UP000306509"/>
    </source>
</evidence>
<protein>
    <submittedName>
        <fullName evidence="1">Uncharacterized protein</fullName>
    </submittedName>
</protein>
<gene>
    <name evidence="1" type="ORF">DSM106044_01202</name>
</gene>
<name>A0A4U8QLP0_9FIRM</name>
<sequence length="463" mass="54551">MVGILLNELVTIAKTSKTDFALHMNMTPSGLSKILTGKRLPMLKEKWEFCNQAANYFSQHIYARNCYLKLQRIFPIIYDFDSQRELEEFIRSSVEYALNRDFACENKVPTDYYEKGPYYMGDKMILNILCIMISDVIVNSAENESFVFYSSFFNYDIYYDEIFKRIKATCPDKMRNVILNYLVNLSQFDNLTVNQFDILSNITRLQEYAQMNLWEMNNQISHPFILLKGKFLVYFTTQIDGTIFMQLIQYKSYLTIFLNTLLNGNINKLSYTTKEAIAYLEKHPSFVDELTDSGIDAVYNFLSMGYLIKDDDFKRKENKVILNKQMQKLFKRILSDDSAFYVSNYAMTGFYTKGKIIVPLSGEIKIPAETRISFLKRFNKYVTRNDKKKLKIITNDFPPVTILFSGKFTIIYTYNSTDKLEKLHVFKTRKMYDIINNQIQEKIKNMIDLSYELWDAYINDLTK</sequence>
<dbReference type="EMBL" id="QGQD01000025">
    <property type="protein sequence ID" value="TLD01836.1"/>
    <property type="molecule type" value="Genomic_DNA"/>
</dbReference>
<accession>A0A4U8QLP0</accession>
<dbReference type="RefSeq" id="WP_138002024.1">
    <property type="nucleotide sequence ID" value="NZ_QGQD01000025.1"/>
</dbReference>
<dbReference type="AlphaFoldDB" id="A0A4U8QLP0"/>
<reference evidence="1 2" key="1">
    <citation type="journal article" date="2019" name="Anaerobe">
        <title>Detection of Robinsoniella peoriensis in multiple bone samples of a trauma patient.</title>
        <authorList>
            <person name="Schrottner P."/>
            <person name="Hartwich K."/>
            <person name="Bunk B."/>
            <person name="Schober I."/>
            <person name="Helbig S."/>
            <person name="Rudolph W.W."/>
            <person name="Gunzer F."/>
        </authorList>
    </citation>
    <scope>NUCLEOTIDE SEQUENCE [LARGE SCALE GENOMIC DNA]</scope>
    <source>
        <strain evidence="1 2">DSM 106044</strain>
    </source>
</reference>
<evidence type="ECO:0000313" key="1">
    <source>
        <dbReference type="EMBL" id="TLD01836.1"/>
    </source>
</evidence>
<dbReference type="Proteomes" id="UP000306509">
    <property type="component" value="Unassembled WGS sequence"/>
</dbReference>
<dbReference type="STRING" id="180332.GCA_000797495_04355"/>
<proteinExistence type="predicted"/>
<organism evidence="1 2">
    <name type="scientific">Robinsoniella peoriensis</name>
    <dbReference type="NCBI Taxonomy" id="180332"/>
    <lineage>
        <taxon>Bacteria</taxon>
        <taxon>Bacillati</taxon>
        <taxon>Bacillota</taxon>
        <taxon>Clostridia</taxon>
        <taxon>Lachnospirales</taxon>
        <taxon>Lachnospiraceae</taxon>
        <taxon>Robinsoniella</taxon>
    </lineage>
</organism>
<comment type="caution">
    <text evidence="1">The sequence shown here is derived from an EMBL/GenBank/DDBJ whole genome shotgun (WGS) entry which is preliminary data.</text>
</comment>